<comment type="subunit">
    <text evidence="6">Component of the lipopolysaccharide transport and assembly complex. Interacts with LptA and the LptBFG transporter complex.</text>
</comment>
<keyword evidence="8" id="KW-1185">Reference proteome</keyword>
<dbReference type="Gene3D" id="2.60.450.10">
    <property type="entry name" value="Lipopolysaccharide (LPS) transport protein A like domain"/>
    <property type="match status" value="1"/>
</dbReference>
<dbReference type="GO" id="GO:0015221">
    <property type="term" value="F:lipopolysaccharide transmembrane transporter activity"/>
    <property type="evidence" value="ECO:0007669"/>
    <property type="project" value="InterPro"/>
</dbReference>
<keyword evidence="3 6" id="KW-0812">Transmembrane</keyword>
<keyword evidence="4 6" id="KW-1133">Transmembrane helix</keyword>
<accession>A0A2S0VWQ3</accession>
<dbReference type="PANTHER" id="PTHR37481:SF1">
    <property type="entry name" value="LIPOPOLYSACCHARIDE EXPORT SYSTEM PROTEIN LPTC"/>
    <property type="match status" value="1"/>
</dbReference>
<reference evidence="7 8" key="1">
    <citation type="submission" date="2018-01" db="EMBL/GenBank/DDBJ databases">
        <title>Genome sequence of a Cantenovulum-like bacteria.</title>
        <authorList>
            <person name="Tan W.R."/>
            <person name="Lau N.-S."/>
            <person name="Go F."/>
            <person name="Amirul A.-A.A."/>
        </authorList>
    </citation>
    <scope>NUCLEOTIDE SEQUENCE [LARGE SCALE GENOMIC DNA]</scope>
    <source>
        <strain evidence="7 8">CCB-QB4</strain>
    </source>
</reference>
<evidence type="ECO:0000256" key="6">
    <source>
        <dbReference type="HAMAP-Rule" id="MF_01915"/>
    </source>
</evidence>
<dbReference type="KEGG" id="cate:C2869_20610"/>
<evidence type="ECO:0000256" key="5">
    <source>
        <dbReference type="ARBA" id="ARBA00023136"/>
    </source>
</evidence>
<dbReference type="AlphaFoldDB" id="A0A2S0VWQ3"/>
<dbReference type="GO" id="GO:0043165">
    <property type="term" value="P:Gram-negative-bacterium-type cell outer membrane assembly"/>
    <property type="evidence" value="ECO:0007669"/>
    <property type="project" value="UniProtKB-UniRule"/>
</dbReference>
<dbReference type="PIRSF" id="PIRSF028513">
    <property type="entry name" value="LptC"/>
    <property type="match status" value="1"/>
</dbReference>
<dbReference type="GO" id="GO:0030288">
    <property type="term" value="C:outer membrane-bounded periplasmic space"/>
    <property type="evidence" value="ECO:0007669"/>
    <property type="project" value="TreeGrafter"/>
</dbReference>
<gene>
    <name evidence="6 7" type="primary">lptC</name>
    <name evidence="7" type="ORF">C2869_20610</name>
</gene>
<organism evidence="7 8">
    <name type="scientific">Saccharobesus litoralis</name>
    <dbReference type="NCBI Taxonomy" id="2172099"/>
    <lineage>
        <taxon>Bacteria</taxon>
        <taxon>Pseudomonadati</taxon>
        <taxon>Pseudomonadota</taxon>
        <taxon>Gammaproteobacteria</taxon>
        <taxon>Alteromonadales</taxon>
        <taxon>Alteromonadaceae</taxon>
        <taxon>Saccharobesus</taxon>
    </lineage>
</organism>
<keyword evidence="2 6" id="KW-0997">Cell inner membrane</keyword>
<dbReference type="GO" id="GO:0005886">
    <property type="term" value="C:plasma membrane"/>
    <property type="evidence" value="ECO:0007669"/>
    <property type="project" value="UniProtKB-SubCell"/>
</dbReference>
<proteinExistence type="inferred from homology"/>
<dbReference type="EMBL" id="CP026604">
    <property type="protein sequence ID" value="AWB68648.1"/>
    <property type="molecule type" value="Genomic_DNA"/>
</dbReference>
<evidence type="ECO:0000256" key="3">
    <source>
        <dbReference type="ARBA" id="ARBA00022692"/>
    </source>
</evidence>
<evidence type="ECO:0000313" key="7">
    <source>
        <dbReference type="EMBL" id="AWB68648.1"/>
    </source>
</evidence>
<comment type="similarity">
    <text evidence="6">Belongs to the LptC family.</text>
</comment>
<evidence type="ECO:0000256" key="1">
    <source>
        <dbReference type="ARBA" id="ARBA00022475"/>
    </source>
</evidence>
<evidence type="ECO:0000256" key="2">
    <source>
        <dbReference type="ARBA" id="ARBA00022519"/>
    </source>
</evidence>
<evidence type="ECO:0000313" key="8">
    <source>
        <dbReference type="Proteomes" id="UP000244441"/>
    </source>
</evidence>
<dbReference type="Pfam" id="PF06835">
    <property type="entry name" value="LptC"/>
    <property type="match status" value="1"/>
</dbReference>
<dbReference type="InterPro" id="IPR010664">
    <property type="entry name" value="LipoPS_assembly_LptC-rel"/>
</dbReference>
<comment type="subcellular location">
    <subcellularLocation>
        <location evidence="6">Cell inner membrane</location>
        <topology evidence="6">Single-pass membrane protein</topology>
    </subcellularLocation>
</comment>
<protein>
    <recommendedName>
        <fullName evidence="6">Lipopolysaccharide export system protein LptC</fullName>
    </recommendedName>
</protein>
<dbReference type="GO" id="GO:0017089">
    <property type="term" value="F:glycolipid transfer activity"/>
    <property type="evidence" value="ECO:0007669"/>
    <property type="project" value="TreeGrafter"/>
</dbReference>
<dbReference type="RefSeq" id="WP_108604700.1">
    <property type="nucleotide sequence ID" value="NZ_CP026604.1"/>
</dbReference>
<dbReference type="InterPro" id="IPR026265">
    <property type="entry name" value="LptC"/>
</dbReference>
<dbReference type="InterPro" id="IPR052363">
    <property type="entry name" value="LPS_export_LptC"/>
</dbReference>
<dbReference type="PANTHER" id="PTHR37481">
    <property type="entry name" value="LIPOPOLYSACCHARIDE EXPORT SYSTEM PROTEIN LPTC"/>
    <property type="match status" value="1"/>
</dbReference>
<keyword evidence="1 6" id="KW-1003">Cell membrane</keyword>
<dbReference type="Proteomes" id="UP000244441">
    <property type="component" value="Chromosome"/>
</dbReference>
<dbReference type="HAMAP" id="MF_01915">
    <property type="entry name" value="LPS_assembly_LptC"/>
    <property type="match status" value="1"/>
</dbReference>
<comment type="function">
    <text evidence="6">Involved in the assembly of lipopolysaccharide (LPS). Required for the translocation of LPS from the inner membrane to the outer membrane. Facilitates the transfer of LPS from the inner membrane to the periplasmic protein LptA. Could be a docking site for LptA.</text>
</comment>
<name>A0A2S0VWQ3_9ALTE</name>
<sequence>MRAYLLVLILTVIATIFFWEEWQSAATQAPEKKQQGIQPDYQAENLDIKYFNQQGQLSAQMQAKNLAHFESQAATEFERVDYQYFGQDNHWQVTAQHSQLKQNRYLQLHDTIVLQALSNAQPIYQINTQAIDIDLINQEIHNDTQVKLASSQLQLAGKTLYGNLRSKQFEIQHDIKATYSPSH</sequence>
<evidence type="ECO:0000256" key="4">
    <source>
        <dbReference type="ARBA" id="ARBA00022989"/>
    </source>
</evidence>
<dbReference type="NCBIfam" id="TIGR04409">
    <property type="entry name" value="LptC_YrbK"/>
    <property type="match status" value="1"/>
</dbReference>
<keyword evidence="5 6" id="KW-0472">Membrane</keyword>